<dbReference type="InterPro" id="IPR050231">
    <property type="entry name" value="Iron_ascorbate_oxido_reductase"/>
</dbReference>
<dbReference type="PANTHER" id="PTHR47990">
    <property type="entry name" value="2-OXOGLUTARATE (2OG) AND FE(II)-DEPENDENT OXYGENASE SUPERFAMILY PROTEIN-RELATED"/>
    <property type="match status" value="1"/>
</dbReference>
<comment type="caution">
    <text evidence="3">The sequence shown here is derived from an EMBL/GenBank/DDBJ whole genome shotgun (WGS) entry which is preliminary data.</text>
</comment>
<evidence type="ECO:0000259" key="2">
    <source>
        <dbReference type="PROSITE" id="PS51471"/>
    </source>
</evidence>
<comment type="similarity">
    <text evidence="1">Belongs to the iron/ascorbate-dependent oxidoreductase family.</text>
</comment>
<dbReference type="GO" id="GO:0016491">
    <property type="term" value="F:oxidoreductase activity"/>
    <property type="evidence" value="ECO:0007669"/>
    <property type="project" value="UniProtKB-KW"/>
</dbReference>
<dbReference type="InterPro" id="IPR005123">
    <property type="entry name" value="Oxoglu/Fe-dep_dioxygenase_dom"/>
</dbReference>
<dbReference type="InterPro" id="IPR027443">
    <property type="entry name" value="IPNS-like_sf"/>
</dbReference>
<organism evidence="3 4">
    <name type="scientific">Lactarius akahatsu</name>
    <dbReference type="NCBI Taxonomy" id="416441"/>
    <lineage>
        <taxon>Eukaryota</taxon>
        <taxon>Fungi</taxon>
        <taxon>Dikarya</taxon>
        <taxon>Basidiomycota</taxon>
        <taxon>Agaricomycotina</taxon>
        <taxon>Agaricomycetes</taxon>
        <taxon>Russulales</taxon>
        <taxon>Russulaceae</taxon>
        <taxon>Lactarius</taxon>
    </lineage>
</organism>
<dbReference type="Pfam" id="PF14226">
    <property type="entry name" value="DIOX_N"/>
    <property type="match status" value="1"/>
</dbReference>
<reference evidence="3" key="1">
    <citation type="submission" date="2022-01" db="EMBL/GenBank/DDBJ databases">
        <title>Comparative genomics reveals a dynamic genome evolution in the ectomycorrhizal milk-cap (Lactarius) mushrooms.</title>
        <authorList>
            <consortium name="DOE Joint Genome Institute"/>
            <person name="Lebreton A."/>
            <person name="Tang N."/>
            <person name="Kuo A."/>
            <person name="LaButti K."/>
            <person name="Drula E."/>
            <person name="Barry K."/>
            <person name="Clum A."/>
            <person name="Lipzen A."/>
            <person name="Mousain D."/>
            <person name="Ng V."/>
            <person name="Wang R."/>
            <person name="Wang X."/>
            <person name="Dai Y."/>
            <person name="Henrissat B."/>
            <person name="Grigoriev I.V."/>
            <person name="Guerin-Laguette A."/>
            <person name="Yu F."/>
            <person name="Martin F.M."/>
        </authorList>
    </citation>
    <scope>NUCLEOTIDE SEQUENCE</scope>
    <source>
        <strain evidence="3">QP</strain>
    </source>
</reference>
<keyword evidence="1" id="KW-0560">Oxidoreductase</keyword>
<evidence type="ECO:0000256" key="1">
    <source>
        <dbReference type="RuleBase" id="RU003682"/>
    </source>
</evidence>
<dbReference type="GO" id="GO:0046872">
    <property type="term" value="F:metal ion binding"/>
    <property type="evidence" value="ECO:0007669"/>
    <property type="project" value="UniProtKB-KW"/>
</dbReference>
<keyword evidence="1" id="KW-0479">Metal-binding</keyword>
<keyword evidence="4" id="KW-1185">Reference proteome</keyword>
<accession>A0AAD4LQ34</accession>
<dbReference type="AlphaFoldDB" id="A0AAD4LQ34"/>
<dbReference type="SUPFAM" id="SSF51197">
    <property type="entry name" value="Clavaminate synthase-like"/>
    <property type="match status" value="1"/>
</dbReference>
<dbReference type="Gene3D" id="2.60.120.330">
    <property type="entry name" value="B-lactam Antibiotic, Isopenicillin N Synthase, Chain"/>
    <property type="match status" value="1"/>
</dbReference>
<dbReference type="Proteomes" id="UP001201163">
    <property type="component" value="Unassembled WGS sequence"/>
</dbReference>
<dbReference type="InterPro" id="IPR044861">
    <property type="entry name" value="IPNS-like_FE2OG_OXY"/>
</dbReference>
<sequence length="382" mass="43243">MSSGESSVKVASTLPIINIAPWIEGHDHKGRLSAAAAIHAACLDYGFFYLDVSSYLDPREPEELARLAHNFFSLPTEEKENISISKQDHARGYQRLKENVTMGKADNHEGIDFYRPVENPDKTKLLWGENQWPTIPGFREKYEAWVDKMKALGLMPLSESEHRMAMGLGMTDAEWEDLRSQVDDSFWVMRIIGYPPLPNDDDGFSCGAHKYGSQSITLTLVTRALLTVRDYGCLTLLWADSTRGALQVFQPHQFLAVENPGAVLREEGIEEGLWITVDPVPGCIVCNIGEMWEIWTNGLYKSTLHRVIHRGSNYRIPFFFEPNFNARIAPLGAALRIQEDLNLTSDKCHVERKHKTYEPTVYGDFLLKKVDSNFATGQGKYN</sequence>
<evidence type="ECO:0000313" key="4">
    <source>
        <dbReference type="Proteomes" id="UP001201163"/>
    </source>
</evidence>
<keyword evidence="1" id="KW-0408">Iron</keyword>
<feature type="domain" description="Fe2OG dioxygenase" evidence="2">
    <location>
        <begin position="185"/>
        <end position="322"/>
    </location>
</feature>
<protein>
    <submittedName>
        <fullName evidence="3">Clavaminate synthase-like protein</fullName>
    </submittedName>
</protein>
<gene>
    <name evidence="3" type="ORF">EDB92DRAFT_1813389</name>
</gene>
<proteinExistence type="inferred from homology"/>
<name>A0AAD4LQ34_9AGAM</name>
<evidence type="ECO:0000313" key="3">
    <source>
        <dbReference type="EMBL" id="KAH8998578.1"/>
    </source>
</evidence>
<dbReference type="EMBL" id="JAKELL010000005">
    <property type="protein sequence ID" value="KAH8998578.1"/>
    <property type="molecule type" value="Genomic_DNA"/>
</dbReference>
<dbReference type="Pfam" id="PF03171">
    <property type="entry name" value="2OG-FeII_Oxy"/>
    <property type="match status" value="1"/>
</dbReference>
<dbReference type="InterPro" id="IPR026992">
    <property type="entry name" value="DIOX_N"/>
</dbReference>
<dbReference type="PROSITE" id="PS51471">
    <property type="entry name" value="FE2OG_OXY"/>
    <property type="match status" value="1"/>
</dbReference>